<evidence type="ECO:0000256" key="1">
    <source>
        <dbReference type="SAM" id="MobiDB-lite"/>
    </source>
</evidence>
<name>A0ABW7EGW3_9BURK</name>
<evidence type="ECO:0000313" key="3">
    <source>
        <dbReference type="EMBL" id="MFG6412609.1"/>
    </source>
</evidence>
<dbReference type="Proteomes" id="UP001606300">
    <property type="component" value="Unassembled WGS sequence"/>
</dbReference>
<organism evidence="3 4">
    <name type="scientific">Pelomonas dachongensis</name>
    <dbReference type="NCBI Taxonomy" id="3299029"/>
    <lineage>
        <taxon>Bacteria</taxon>
        <taxon>Pseudomonadati</taxon>
        <taxon>Pseudomonadota</taxon>
        <taxon>Betaproteobacteria</taxon>
        <taxon>Burkholderiales</taxon>
        <taxon>Sphaerotilaceae</taxon>
        <taxon>Roseateles</taxon>
    </lineage>
</organism>
<dbReference type="RefSeq" id="WP_394468711.1">
    <property type="nucleotide sequence ID" value="NZ_JBIGHY010000001.1"/>
</dbReference>
<proteinExistence type="predicted"/>
<evidence type="ECO:0000256" key="2">
    <source>
        <dbReference type="SAM" id="SignalP"/>
    </source>
</evidence>
<dbReference type="EMBL" id="JBIGHY010000001">
    <property type="protein sequence ID" value="MFG6412609.1"/>
    <property type="molecule type" value="Genomic_DNA"/>
</dbReference>
<gene>
    <name evidence="3" type="ORF">ACG02S_01715</name>
</gene>
<comment type="caution">
    <text evidence="3">The sequence shown here is derived from an EMBL/GenBank/DDBJ whole genome shotgun (WGS) entry which is preliminary data.</text>
</comment>
<evidence type="ECO:0000313" key="4">
    <source>
        <dbReference type="Proteomes" id="UP001606300"/>
    </source>
</evidence>
<protein>
    <recommendedName>
        <fullName evidence="5">Lipoprotein</fullName>
    </recommendedName>
</protein>
<accession>A0ABW7EGW3</accession>
<feature type="signal peptide" evidence="2">
    <location>
        <begin position="1"/>
        <end position="23"/>
    </location>
</feature>
<dbReference type="PROSITE" id="PS51257">
    <property type="entry name" value="PROKAR_LIPOPROTEIN"/>
    <property type="match status" value="1"/>
</dbReference>
<evidence type="ECO:0008006" key="5">
    <source>
        <dbReference type="Google" id="ProtNLM"/>
    </source>
</evidence>
<keyword evidence="2" id="KW-0732">Signal</keyword>
<keyword evidence="4" id="KW-1185">Reference proteome</keyword>
<feature type="compositionally biased region" description="Basic and acidic residues" evidence="1">
    <location>
        <begin position="166"/>
        <end position="175"/>
    </location>
</feature>
<feature type="chain" id="PRO_5045065674" description="Lipoprotein" evidence="2">
    <location>
        <begin position="24"/>
        <end position="287"/>
    </location>
</feature>
<reference evidence="3 4" key="1">
    <citation type="submission" date="2024-09" db="EMBL/GenBank/DDBJ databases">
        <title>Novel species of the genus Pelomonas and Roseateles isolated from streams.</title>
        <authorList>
            <person name="Lu H."/>
        </authorList>
    </citation>
    <scope>NUCLEOTIDE SEQUENCE [LARGE SCALE GENOMIC DNA]</scope>
    <source>
        <strain evidence="3 4">DC23W</strain>
    </source>
</reference>
<sequence length="287" mass="31007">MRALLPLLLCCAALAGCSDGSTAAPAKDGTSLRIVMRMHPDPQRMREELASRLGVCQLEQRAKGQPDAAPTLPNPSEIAKWVTRETEVLYAGNQRAEYATDIMVWPNADKGCQWTFYKSVTAETQTLCADSYGGSANAEPSGGAAAQAPRFTEDSTRNPQRCLADSSKKLRDPDLSKGSTPGGQPCLWNSDKVVNGEPVTPGQHFCVHPRAYDGSLPEFRGESTPTLRYLRILPPGVSANAPPEVDADRMEAEVIEEGKPIADDRFSRRAIEAFIKQPLIVPAGGSR</sequence>
<feature type="region of interest" description="Disordered" evidence="1">
    <location>
        <begin position="136"/>
        <end position="185"/>
    </location>
</feature>